<protein>
    <submittedName>
        <fullName evidence="2">Uncharacterized protein</fullName>
    </submittedName>
</protein>
<evidence type="ECO:0000313" key="1">
    <source>
        <dbReference type="Proteomes" id="UP000887565"/>
    </source>
</evidence>
<proteinExistence type="predicted"/>
<dbReference type="AlphaFoldDB" id="A0A915IHU8"/>
<name>A0A915IHU8_ROMCU</name>
<accession>A0A915IHU8</accession>
<organism evidence="1 2">
    <name type="scientific">Romanomermis culicivorax</name>
    <name type="common">Nematode worm</name>
    <dbReference type="NCBI Taxonomy" id="13658"/>
    <lineage>
        <taxon>Eukaryota</taxon>
        <taxon>Metazoa</taxon>
        <taxon>Ecdysozoa</taxon>
        <taxon>Nematoda</taxon>
        <taxon>Enoplea</taxon>
        <taxon>Dorylaimia</taxon>
        <taxon>Mermithida</taxon>
        <taxon>Mermithoidea</taxon>
        <taxon>Mermithidae</taxon>
        <taxon>Romanomermis</taxon>
    </lineage>
</organism>
<sequence length="114" mass="12743">MKNGKFVPKIKVKSPEYSNTSFKVNAVEEFLCFNDKSLSCPMKTFALLPTLITKIIALQNEQICFPTTNNSLLSCSYCHNIIIFFEAVNEIASTTNLDKRSIGGCIVDFNADHI</sequence>
<evidence type="ECO:0000313" key="2">
    <source>
        <dbReference type="WBParaSite" id="nRc.2.0.1.t13660-RA"/>
    </source>
</evidence>
<dbReference type="Proteomes" id="UP000887565">
    <property type="component" value="Unplaced"/>
</dbReference>
<dbReference type="WBParaSite" id="nRc.2.0.1.t13660-RA">
    <property type="protein sequence ID" value="nRc.2.0.1.t13660-RA"/>
    <property type="gene ID" value="nRc.2.0.1.g13660"/>
</dbReference>
<reference evidence="2" key="1">
    <citation type="submission" date="2022-11" db="UniProtKB">
        <authorList>
            <consortium name="WormBaseParasite"/>
        </authorList>
    </citation>
    <scope>IDENTIFICATION</scope>
</reference>
<keyword evidence="1" id="KW-1185">Reference proteome</keyword>